<accession>A0A7C9UZG2</accession>
<dbReference type="RefSeq" id="WP_163679420.1">
    <property type="nucleotide sequence ID" value="NZ_JAAIYP010000038.1"/>
</dbReference>
<proteinExistence type="predicted"/>
<reference evidence="1 2" key="1">
    <citation type="submission" date="2020-02" db="EMBL/GenBank/DDBJ databases">
        <authorList>
            <person name="Dziuba M."/>
            <person name="Kuznetsov B."/>
            <person name="Mardanov A."/>
            <person name="Ravin N."/>
            <person name="Grouzdev D."/>
        </authorList>
    </citation>
    <scope>NUCLEOTIDE SEQUENCE [LARGE SCALE GENOMIC DNA]</scope>
    <source>
        <strain evidence="1 2">SpK</strain>
    </source>
</reference>
<name>A0A7C9UZG2_9PROT</name>
<comment type="caution">
    <text evidence="1">The sequence shown here is derived from an EMBL/GenBank/DDBJ whole genome shotgun (WGS) entry which is preliminary data.</text>
</comment>
<dbReference type="Proteomes" id="UP000480684">
    <property type="component" value="Unassembled WGS sequence"/>
</dbReference>
<protein>
    <submittedName>
        <fullName evidence="1">Uncharacterized protein</fullName>
    </submittedName>
</protein>
<dbReference type="AlphaFoldDB" id="A0A7C9UZG2"/>
<evidence type="ECO:0000313" key="1">
    <source>
        <dbReference type="EMBL" id="NFV80695.1"/>
    </source>
</evidence>
<gene>
    <name evidence="1" type="ORF">G4223_11310</name>
</gene>
<dbReference type="EMBL" id="JAAIYP010000038">
    <property type="protein sequence ID" value="NFV80695.1"/>
    <property type="molecule type" value="Genomic_DNA"/>
</dbReference>
<evidence type="ECO:0000313" key="2">
    <source>
        <dbReference type="Proteomes" id="UP000480684"/>
    </source>
</evidence>
<sequence length="203" mass="22471">MTELILPESLTYHAVPAHAAALSRIGRAEHIPADLALPEVRQFHLARLSLLKIKTDYWCLLHDIWNAVWGPLVAAFDPLPYGSHLWDDGAGEIDTVWMEAMLSASHRLNARKHLWTAVCLDHSGRFLSLRMAVETKGAGADPDWLAFAAPEGWVLVDDDKVDYAPFWQADIPAATEAEDRIRPEPAAAAAYESFVPVIATLEV</sequence>
<organism evidence="1 2">
    <name type="scientific">Magnetospirillum aberrantis SpK</name>
    <dbReference type="NCBI Taxonomy" id="908842"/>
    <lineage>
        <taxon>Bacteria</taxon>
        <taxon>Pseudomonadati</taxon>
        <taxon>Pseudomonadota</taxon>
        <taxon>Alphaproteobacteria</taxon>
        <taxon>Rhodospirillales</taxon>
        <taxon>Rhodospirillaceae</taxon>
        <taxon>Magnetospirillum</taxon>
    </lineage>
</organism>
<keyword evidence="2" id="KW-1185">Reference proteome</keyword>